<dbReference type="InterPro" id="IPR029787">
    <property type="entry name" value="Nucleotide_cyclase"/>
</dbReference>
<keyword evidence="3" id="KW-0547">Nucleotide-binding</keyword>
<dbReference type="InterPro" id="IPR001054">
    <property type="entry name" value="A/G_cyclase"/>
</dbReference>
<dbReference type="NCBIfam" id="TIGR00229">
    <property type="entry name" value="sensory_box"/>
    <property type="match status" value="1"/>
</dbReference>
<feature type="transmembrane region" description="Helical" evidence="7">
    <location>
        <begin position="52"/>
        <end position="74"/>
    </location>
</feature>
<evidence type="ECO:0000256" key="4">
    <source>
        <dbReference type="ARBA" id="ARBA00022989"/>
    </source>
</evidence>
<dbReference type="Proteomes" id="UP001431209">
    <property type="component" value="Unassembled WGS sequence"/>
</dbReference>
<dbReference type="SUPFAM" id="SSF55785">
    <property type="entry name" value="PYP-like sensor domain (PAS domain)"/>
    <property type="match status" value="1"/>
</dbReference>
<dbReference type="PROSITE" id="PS50112">
    <property type="entry name" value="PAS"/>
    <property type="match status" value="1"/>
</dbReference>
<reference evidence="10 11" key="1">
    <citation type="submission" date="2024-03" db="EMBL/GenBank/DDBJ databases">
        <title>The Acrasis kona genome and developmental transcriptomes reveal deep origins of eukaryotic multicellular pathways.</title>
        <authorList>
            <person name="Sheikh S."/>
            <person name="Fu C.-J."/>
            <person name="Brown M.W."/>
            <person name="Baldauf S.L."/>
        </authorList>
    </citation>
    <scope>NUCLEOTIDE SEQUENCE [LARGE SCALE GENOMIC DNA]</scope>
    <source>
        <strain evidence="10 11">ATCC MYA-3509</strain>
    </source>
</reference>
<feature type="domain" description="Guanylate cyclase" evidence="9">
    <location>
        <begin position="475"/>
        <end position="599"/>
    </location>
</feature>
<dbReference type="GO" id="GO:0016829">
    <property type="term" value="F:lyase activity"/>
    <property type="evidence" value="ECO:0007669"/>
    <property type="project" value="UniProtKB-KW"/>
</dbReference>
<dbReference type="Gene3D" id="3.30.450.20">
    <property type="entry name" value="PAS domain"/>
    <property type="match status" value="1"/>
</dbReference>
<dbReference type="CDD" id="cd00130">
    <property type="entry name" value="PAS"/>
    <property type="match status" value="1"/>
</dbReference>
<dbReference type="GO" id="GO:0035556">
    <property type="term" value="P:intracellular signal transduction"/>
    <property type="evidence" value="ECO:0007669"/>
    <property type="project" value="InterPro"/>
</dbReference>
<name>A0AAW2ZIH6_9EUKA</name>
<dbReference type="EMBL" id="JAOPGA020001518">
    <property type="protein sequence ID" value="KAL0489139.1"/>
    <property type="molecule type" value="Genomic_DNA"/>
</dbReference>
<dbReference type="GO" id="GO:0006355">
    <property type="term" value="P:regulation of DNA-templated transcription"/>
    <property type="evidence" value="ECO:0007669"/>
    <property type="project" value="InterPro"/>
</dbReference>
<evidence type="ECO:0000259" key="9">
    <source>
        <dbReference type="PROSITE" id="PS50125"/>
    </source>
</evidence>
<evidence type="ECO:0000256" key="2">
    <source>
        <dbReference type="ARBA" id="ARBA00022692"/>
    </source>
</evidence>
<evidence type="ECO:0000256" key="7">
    <source>
        <dbReference type="SAM" id="Phobius"/>
    </source>
</evidence>
<dbReference type="AlphaFoldDB" id="A0AAW2ZIH6"/>
<evidence type="ECO:0000259" key="8">
    <source>
        <dbReference type="PROSITE" id="PS50112"/>
    </source>
</evidence>
<dbReference type="SUPFAM" id="SSF55073">
    <property type="entry name" value="Nucleotide cyclase"/>
    <property type="match status" value="1"/>
</dbReference>
<evidence type="ECO:0000256" key="6">
    <source>
        <dbReference type="ARBA" id="ARBA00023239"/>
    </source>
</evidence>
<protein>
    <submittedName>
        <fullName evidence="10">Adenylate cyclase</fullName>
    </submittedName>
</protein>
<dbReference type="InterPro" id="IPR050401">
    <property type="entry name" value="Cyclic_nucleotide_synthase"/>
</dbReference>
<evidence type="ECO:0000313" key="11">
    <source>
        <dbReference type="Proteomes" id="UP001431209"/>
    </source>
</evidence>
<accession>A0AAW2ZIH6</accession>
<dbReference type="InterPro" id="IPR035965">
    <property type="entry name" value="PAS-like_dom_sf"/>
</dbReference>
<dbReference type="PROSITE" id="PS50125">
    <property type="entry name" value="GUANYLATE_CYCLASE_2"/>
    <property type="match status" value="1"/>
</dbReference>
<proteinExistence type="predicted"/>
<dbReference type="PANTHER" id="PTHR11920">
    <property type="entry name" value="GUANYLYL CYCLASE"/>
    <property type="match status" value="1"/>
</dbReference>
<feature type="transmembrane region" description="Helical" evidence="7">
    <location>
        <begin position="239"/>
        <end position="259"/>
    </location>
</feature>
<dbReference type="GO" id="GO:0016020">
    <property type="term" value="C:membrane"/>
    <property type="evidence" value="ECO:0007669"/>
    <property type="project" value="UniProtKB-SubCell"/>
</dbReference>
<dbReference type="Gene3D" id="3.30.70.1230">
    <property type="entry name" value="Nucleotide cyclase"/>
    <property type="match status" value="1"/>
</dbReference>
<dbReference type="Pfam" id="PF00211">
    <property type="entry name" value="Guanylate_cyc"/>
    <property type="match status" value="1"/>
</dbReference>
<gene>
    <name evidence="10" type="ORF">AKO1_013857</name>
</gene>
<keyword evidence="2 7" id="KW-0812">Transmembrane</keyword>
<evidence type="ECO:0000256" key="5">
    <source>
        <dbReference type="ARBA" id="ARBA00023136"/>
    </source>
</evidence>
<dbReference type="Pfam" id="PF00989">
    <property type="entry name" value="PAS"/>
    <property type="match status" value="1"/>
</dbReference>
<dbReference type="SMART" id="SM00091">
    <property type="entry name" value="PAS"/>
    <property type="match status" value="1"/>
</dbReference>
<feature type="domain" description="PAS" evidence="8">
    <location>
        <begin position="314"/>
        <end position="366"/>
    </location>
</feature>
<keyword evidence="5 7" id="KW-0472">Membrane</keyword>
<comment type="caution">
    <text evidence="10">The sequence shown here is derived from an EMBL/GenBank/DDBJ whole genome shotgun (WGS) entry which is preliminary data.</text>
</comment>
<keyword evidence="4 7" id="KW-1133">Transmembrane helix</keyword>
<dbReference type="PANTHER" id="PTHR11920:SF335">
    <property type="entry name" value="GUANYLATE CYCLASE"/>
    <property type="match status" value="1"/>
</dbReference>
<evidence type="ECO:0000256" key="1">
    <source>
        <dbReference type="ARBA" id="ARBA00004370"/>
    </source>
</evidence>
<keyword evidence="6" id="KW-0456">Lyase</keyword>
<evidence type="ECO:0000256" key="3">
    <source>
        <dbReference type="ARBA" id="ARBA00022741"/>
    </source>
</evidence>
<dbReference type="InterPro" id="IPR000014">
    <property type="entry name" value="PAS"/>
</dbReference>
<comment type="subcellular location">
    <subcellularLocation>
        <location evidence="1">Membrane</location>
    </subcellularLocation>
</comment>
<dbReference type="InterPro" id="IPR013767">
    <property type="entry name" value="PAS_fold"/>
</dbReference>
<dbReference type="SMART" id="SM00044">
    <property type="entry name" value="CYCc"/>
    <property type="match status" value="1"/>
</dbReference>
<dbReference type="GO" id="GO:0000166">
    <property type="term" value="F:nucleotide binding"/>
    <property type="evidence" value="ECO:0007669"/>
    <property type="project" value="UniProtKB-KW"/>
</dbReference>
<evidence type="ECO:0000313" key="10">
    <source>
        <dbReference type="EMBL" id="KAL0489139.1"/>
    </source>
</evidence>
<sequence>MEVFTFNINAWCHSWIDANHWRRGQQDDSWIRLHSMESKNVKKKSTPYSPKFKFMVIASFILICDVSVIALLAAEDYKLVKCGANTSQTVSLYGQFSSLVNRISFNLNEVIYSDPSMPFDYKSTITPDHIADIIDDTRKVWTQLRLVMGDISSVRESNCTISNSSIVQCMELNELMDELTLSSQRAAIESPLMSTAQKINAIDQNYQITNQINQITSRLTLQFIDKSTHQCNFSFETSWIYGAFILIIMSSCFNLYIMLREYLDVNQTIRFLMVLIPPPICKSIPLVQNYIDCASQTDASGWIKRLVMGNEQNQDKRTRAILEGSMDGVIICNDEGFIVEMNSSSKQMFKKNESDVIGHHISILFDQDLKVFIKDTITTKRGMMMQTVGMRGGADVDRVVRFPCSLSTSVGLWNRRTHVACFVTDCTVQEKQKELIDIEKRNNEALLNSILPVSVASRLKNNSLDCIADKFDDVTCFFSDMVGFTKMSSMMSASDLVILLNKIVVAFDDLCIVNQIEKIKTIGDAYFCVGGLFDKQSNHPQRIITFGLQALMAVKELTNGDVDVRIGVHTGPLVAGVIGKNKFAYDCWGDTVNTASRMESTGVPGKIQVSRQTYERVHDLFKFEERRVEAKGKGSLTTYVVLNE</sequence>
<organism evidence="10 11">
    <name type="scientific">Acrasis kona</name>
    <dbReference type="NCBI Taxonomy" id="1008807"/>
    <lineage>
        <taxon>Eukaryota</taxon>
        <taxon>Discoba</taxon>
        <taxon>Heterolobosea</taxon>
        <taxon>Tetramitia</taxon>
        <taxon>Eutetramitia</taxon>
        <taxon>Acrasidae</taxon>
        <taxon>Acrasis</taxon>
    </lineage>
</organism>
<dbReference type="GO" id="GO:0009190">
    <property type="term" value="P:cyclic nucleotide biosynthetic process"/>
    <property type="evidence" value="ECO:0007669"/>
    <property type="project" value="InterPro"/>
</dbReference>
<dbReference type="CDD" id="cd07302">
    <property type="entry name" value="CHD"/>
    <property type="match status" value="1"/>
</dbReference>
<keyword evidence="11" id="KW-1185">Reference proteome</keyword>